<dbReference type="Gene3D" id="1.20.1260.10">
    <property type="match status" value="1"/>
</dbReference>
<name>A0A1W1V165_DESTI</name>
<dbReference type="Pfam" id="PF11553">
    <property type="entry name" value="DUF3231"/>
    <property type="match status" value="1"/>
</dbReference>
<gene>
    <name evidence="1" type="ORF">SAMN00017405_1232</name>
</gene>
<organism evidence="1 2">
    <name type="scientific">Desulfonispora thiosulfatigenes DSM 11270</name>
    <dbReference type="NCBI Taxonomy" id="656914"/>
    <lineage>
        <taxon>Bacteria</taxon>
        <taxon>Bacillati</taxon>
        <taxon>Bacillota</taxon>
        <taxon>Clostridia</taxon>
        <taxon>Eubacteriales</taxon>
        <taxon>Peptococcaceae</taxon>
        <taxon>Desulfonispora</taxon>
    </lineage>
</organism>
<evidence type="ECO:0008006" key="3">
    <source>
        <dbReference type="Google" id="ProtNLM"/>
    </source>
</evidence>
<dbReference type="OrthoDB" id="1807877at2"/>
<keyword evidence="2" id="KW-1185">Reference proteome</keyword>
<evidence type="ECO:0000313" key="2">
    <source>
        <dbReference type="Proteomes" id="UP000192731"/>
    </source>
</evidence>
<dbReference type="RefSeq" id="WP_084052623.1">
    <property type="nucleotide sequence ID" value="NZ_FWWT01000013.1"/>
</dbReference>
<proteinExistence type="predicted"/>
<reference evidence="1 2" key="1">
    <citation type="submission" date="2017-04" db="EMBL/GenBank/DDBJ databases">
        <authorList>
            <person name="Afonso C.L."/>
            <person name="Miller P.J."/>
            <person name="Scott M.A."/>
            <person name="Spackman E."/>
            <person name="Goraichik I."/>
            <person name="Dimitrov K.M."/>
            <person name="Suarez D.L."/>
            <person name="Swayne D.E."/>
        </authorList>
    </citation>
    <scope>NUCLEOTIDE SEQUENCE [LARGE SCALE GENOMIC DNA]</scope>
    <source>
        <strain evidence="1 2">DSM 11270</strain>
    </source>
</reference>
<dbReference type="InterPro" id="IPR021617">
    <property type="entry name" value="DUF3231"/>
</dbReference>
<dbReference type="STRING" id="656914.SAMN00017405_1232"/>
<dbReference type="EMBL" id="FWWT01000013">
    <property type="protein sequence ID" value="SMB87089.1"/>
    <property type="molecule type" value="Genomic_DNA"/>
</dbReference>
<accession>A0A1W1V165</accession>
<evidence type="ECO:0000313" key="1">
    <source>
        <dbReference type="EMBL" id="SMB87089.1"/>
    </source>
</evidence>
<sequence>MSNIMEVFKEVIDDYAKKPEDKNPMHIGEVTSLWIYLAMLEESNRYVEMGLNTTRDKELIESLQESFKDCAKQIGEITKIFKAEGIPMPPTSEAKVKSDPNSIPMGVKMTDDEIANGLSLKAVSTLMMCATGMSQSVRNDIALMWTKNLGIRMKYGAKLKVLMKKRGWLKVPPFYCPPGTPHN</sequence>
<dbReference type="Proteomes" id="UP000192731">
    <property type="component" value="Unassembled WGS sequence"/>
</dbReference>
<dbReference type="InterPro" id="IPR012347">
    <property type="entry name" value="Ferritin-like"/>
</dbReference>
<protein>
    <recommendedName>
        <fullName evidence="3">DUF3231 family protein</fullName>
    </recommendedName>
</protein>
<dbReference type="AlphaFoldDB" id="A0A1W1V165"/>